<evidence type="ECO:0000313" key="3">
    <source>
        <dbReference type="EMBL" id="KAK1674487.1"/>
    </source>
</evidence>
<keyword evidence="1" id="KW-0479">Metal-binding</keyword>
<dbReference type="AlphaFoldDB" id="A0AAJ0AIF1"/>
<protein>
    <recommendedName>
        <fullName evidence="2">C2H2-type domain-containing protein</fullName>
    </recommendedName>
</protein>
<reference evidence="3" key="1">
    <citation type="submission" date="2021-06" db="EMBL/GenBank/DDBJ databases">
        <title>Comparative genomics, transcriptomics and evolutionary studies reveal genomic signatures of adaptation to plant cell wall in hemibiotrophic fungi.</title>
        <authorList>
            <consortium name="DOE Joint Genome Institute"/>
            <person name="Baroncelli R."/>
            <person name="Diaz J.F."/>
            <person name="Benocci T."/>
            <person name="Peng M."/>
            <person name="Battaglia E."/>
            <person name="Haridas S."/>
            <person name="Andreopoulos W."/>
            <person name="Labutti K."/>
            <person name="Pangilinan J."/>
            <person name="Floch G.L."/>
            <person name="Makela M.R."/>
            <person name="Henrissat B."/>
            <person name="Grigoriev I.V."/>
            <person name="Crouch J.A."/>
            <person name="De Vries R.P."/>
            <person name="Sukno S.A."/>
            <person name="Thon M.R."/>
        </authorList>
    </citation>
    <scope>NUCLEOTIDE SEQUENCE</scope>
    <source>
        <strain evidence="3">CBS 193.32</strain>
    </source>
</reference>
<dbReference type="GeneID" id="85457013"/>
<proteinExistence type="predicted"/>
<keyword evidence="1" id="KW-0862">Zinc</keyword>
<gene>
    <name evidence="3" type="ORF">BDP55DRAFT_632935</name>
</gene>
<feature type="domain" description="C2H2-type" evidence="2">
    <location>
        <begin position="10"/>
        <end position="33"/>
    </location>
</feature>
<dbReference type="InterPro" id="IPR013087">
    <property type="entry name" value="Znf_C2H2_type"/>
</dbReference>
<keyword evidence="4" id="KW-1185">Reference proteome</keyword>
<comment type="caution">
    <text evidence="3">The sequence shown here is derived from an EMBL/GenBank/DDBJ whole genome shotgun (WGS) entry which is preliminary data.</text>
</comment>
<dbReference type="PROSITE" id="PS50157">
    <property type="entry name" value="ZINC_FINGER_C2H2_2"/>
    <property type="match status" value="1"/>
</dbReference>
<dbReference type="Proteomes" id="UP001224890">
    <property type="component" value="Unassembled WGS sequence"/>
</dbReference>
<dbReference type="RefSeq" id="XP_060428490.1">
    <property type="nucleotide sequence ID" value="XM_060572487.1"/>
</dbReference>
<evidence type="ECO:0000256" key="1">
    <source>
        <dbReference type="PROSITE-ProRule" id="PRU00042"/>
    </source>
</evidence>
<evidence type="ECO:0000313" key="4">
    <source>
        <dbReference type="Proteomes" id="UP001224890"/>
    </source>
</evidence>
<dbReference type="GO" id="GO:0008270">
    <property type="term" value="F:zinc ion binding"/>
    <property type="evidence" value="ECO:0007669"/>
    <property type="project" value="UniProtKB-KW"/>
</dbReference>
<evidence type="ECO:0000259" key="2">
    <source>
        <dbReference type="PROSITE" id="PS50157"/>
    </source>
</evidence>
<organism evidence="3 4">
    <name type="scientific">Colletotrichum godetiae</name>
    <dbReference type="NCBI Taxonomy" id="1209918"/>
    <lineage>
        <taxon>Eukaryota</taxon>
        <taxon>Fungi</taxon>
        <taxon>Dikarya</taxon>
        <taxon>Ascomycota</taxon>
        <taxon>Pezizomycotina</taxon>
        <taxon>Sordariomycetes</taxon>
        <taxon>Hypocreomycetidae</taxon>
        <taxon>Glomerellales</taxon>
        <taxon>Glomerellaceae</taxon>
        <taxon>Colletotrichum</taxon>
        <taxon>Colletotrichum acutatum species complex</taxon>
    </lineage>
</organism>
<accession>A0AAJ0AIF1</accession>
<dbReference type="Gene3D" id="3.30.160.60">
    <property type="entry name" value="Classic Zinc Finger"/>
    <property type="match status" value="1"/>
</dbReference>
<sequence>MTPRKALACCGRTFAQKGNHERHIRTVHSDRRRMPCGRLLKPRSDNVKRHEMRCETCRCSRRGHSASENNSVIKSKPIHIEDQTPTVLYDPRSMEPISVEGFDQRHLEIAPTADSSQATGGLSLATIDSAIPAEIEIQIGSIDSISEFQVPSILFDTALSNTMEGHISHGIGNFEDICTYHYPYTPDELVHFEEENA</sequence>
<dbReference type="EMBL" id="JAHMHR010000025">
    <property type="protein sequence ID" value="KAK1674487.1"/>
    <property type="molecule type" value="Genomic_DNA"/>
</dbReference>
<keyword evidence="1" id="KW-0863">Zinc-finger</keyword>
<name>A0AAJ0AIF1_9PEZI</name>